<reference evidence="1" key="1">
    <citation type="submission" date="2018-02" db="EMBL/GenBank/DDBJ databases">
        <title>Rhizophora mucronata_Transcriptome.</title>
        <authorList>
            <person name="Meera S.P."/>
            <person name="Sreeshan A."/>
            <person name="Augustine A."/>
        </authorList>
    </citation>
    <scope>NUCLEOTIDE SEQUENCE</scope>
    <source>
        <tissue evidence="1">Leaf</tissue>
    </source>
</reference>
<accession>A0A2P2LS75</accession>
<sequence>MMNWHDHKFSHAYLLLGGRSIRQCTLQDNHFCSQGSLKRLPNQQR</sequence>
<protein>
    <submittedName>
        <fullName evidence="1">Uncharacterized protein MANES_01G228300</fullName>
    </submittedName>
</protein>
<dbReference type="EMBL" id="GGEC01040344">
    <property type="protein sequence ID" value="MBX20828.1"/>
    <property type="molecule type" value="Transcribed_RNA"/>
</dbReference>
<organism evidence="1">
    <name type="scientific">Rhizophora mucronata</name>
    <name type="common">Asiatic mangrove</name>
    <dbReference type="NCBI Taxonomy" id="61149"/>
    <lineage>
        <taxon>Eukaryota</taxon>
        <taxon>Viridiplantae</taxon>
        <taxon>Streptophyta</taxon>
        <taxon>Embryophyta</taxon>
        <taxon>Tracheophyta</taxon>
        <taxon>Spermatophyta</taxon>
        <taxon>Magnoliopsida</taxon>
        <taxon>eudicotyledons</taxon>
        <taxon>Gunneridae</taxon>
        <taxon>Pentapetalae</taxon>
        <taxon>rosids</taxon>
        <taxon>fabids</taxon>
        <taxon>Malpighiales</taxon>
        <taxon>Rhizophoraceae</taxon>
        <taxon>Rhizophora</taxon>
    </lineage>
</organism>
<name>A0A2P2LS75_RHIMU</name>
<proteinExistence type="predicted"/>
<dbReference type="AlphaFoldDB" id="A0A2P2LS75"/>
<evidence type="ECO:0000313" key="1">
    <source>
        <dbReference type="EMBL" id="MBX20828.1"/>
    </source>
</evidence>